<keyword evidence="1" id="KW-0175">Coiled coil</keyword>
<organism evidence="2 3">
    <name type="scientific">Datura stramonium</name>
    <name type="common">Jimsonweed</name>
    <name type="synonym">Common thornapple</name>
    <dbReference type="NCBI Taxonomy" id="4076"/>
    <lineage>
        <taxon>Eukaryota</taxon>
        <taxon>Viridiplantae</taxon>
        <taxon>Streptophyta</taxon>
        <taxon>Embryophyta</taxon>
        <taxon>Tracheophyta</taxon>
        <taxon>Spermatophyta</taxon>
        <taxon>Magnoliopsida</taxon>
        <taxon>eudicotyledons</taxon>
        <taxon>Gunneridae</taxon>
        <taxon>Pentapetalae</taxon>
        <taxon>asterids</taxon>
        <taxon>lamiids</taxon>
        <taxon>Solanales</taxon>
        <taxon>Solanaceae</taxon>
        <taxon>Solanoideae</taxon>
        <taxon>Datureae</taxon>
        <taxon>Datura</taxon>
    </lineage>
</organism>
<keyword evidence="3" id="KW-1185">Reference proteome</keyword>
<reference evidence="2 3" key="1">
    <citation type="journal article" date="2021" name="BMC Genomics">
        <title>Datura genome reveals duplications of psychoactive alkaloid biosynthetic genes and high mutation rate following tissue culture.</title>
        <authorList>
            <person name="Rajewski A."/>
            <person name="Carter-House D."/>
            <person name="Stajich J."/>
            <person name="Litt A."/>
        </authorList>
    </citation>
    <scope>NUCLEOTIDE SEQUENCE [LARGE SCALE GENOMIC DNA]</scope>
    <source>
        <strain evidence="2">AR-01</strain>
    </source>
</reference>
<feature type="coiled-coil region" evidence="1">
    <location>
        <begin position="317"/>
        <end position="344"/>
    </location>
</feature>
<evidence type="ECO:0000313" key="3">
    <source>
        <dbReference type="Proteomes" id="UP000823775"/>
    </source>
</evidence>
<evidence type="ECO:0000313" key="2">
    <source>
        <dbReference type="EMBL" id="MCE5166026.1"/>
    </source>
</evidence>
<gene>
    <name evidence="2" type="ORF">HAX54_014136</name>
</gene>
<name>A0ABS8Y5T1_DATST</name>
<comment type="caution">
    <text evidence="2">The sequence shown here is derived from an EMBL/GenBank/DDBJ whole genome shotgun (WGS) entry which is preliminary data.</text>
</comment>
<dbReference type="Proteomes" id="UP000823775">
    <property type="component" value="Unassembled WGS sequence"/>
</dbReference>
<accession>A0ABS8Y5T1</accession>
<evidence type="ECO:0000256" key="1">
    <source>
        <dbReference type="SAM" id="Coils"/>
    </source>
</evidence>
<dbReference type="EMBL" id="JACEIK010018716">
    <property type="protein sequence ID" value="MCE5166026.1"/>
    <property type="molecule type" value="Genomic_DNA"/>
</dbReference>
<proteinExistence type="predicted"/>
<sequence>MPLLVPKVQKKVLPHGAILNPALARFDIWLTIENVILLAFKGCISGGFYLGLGEFLVQMTEQDQNKSSSIVKLKESQLSSKSLTSKGIPVQTGKGAKPLSSISKLKITPSVVLENTCKRKNPPISFKKDNGQMSTEVVCKHKTSIPLSVDDVVDDNEATRSMKGSTMPLLEIVEQVMILLLQKLVNESKVAIAHIKSSEAYVLPSYLSPLAASNFKPQEMISSFKMSYVSKTWGALCDWVARFSIDSSENFSKLKKDVNLILKEIKGIDAFETSALEGFVNVFFETYKEYDVMKSSSSQKMSRESYQKSLFNVQQHLIDAKEESTKVNRRMEDLQETLAKIKKS</sequence>
<protein>
    <submittedName>
        <fullName evidence="2">Uncharacterized protein</fullName>
    </submittedName>
</protein>